<keyword evidence="11" id="KW-1185">Reference proteome</keyword>
<evidence type="ECO:0000256" key="7">
    <source>
        <dbReference type="ARBA" id="ARBA00023288"/>
    </source>
</evidence>
<dbReference type="Proteomes" id="UP000266340">
    <property type="component" value="Unassembled WGS sequence"/>
</dbReference>
<comment type="similarity">
    <text evidence="2">Belongs to the GerABKC lipoprotein family.</text>
</comment>
<sequence>MKNTIRLTLSLAVLLLTTGCWDRMELNDLSIITAIAFDKPDNDPIKVTVQILIPKIKGGGGIGASTGGAAHQTTIRSETGLDIADALSKLQLKIPRSIFWGQCKVFIFGEEVAKEGIIEHFDFLIRHPQPRERGYMFVSKGEASELLDLFPPIERSSSEVLRELMKKELSMSVTMEELSIMLKEGSRDAALPLVHILPKAKSSKERETIPYVSGAAIFKDGKMVGNISKEETRGVLWLRNEMQQHTVTVENEIEKGVVSINARKSKVRLVPAIEGGTWKMTVKVNTEGDIVQNGTRVNPMNRKLLKKLEAGFREAVSERIEEALEKIQREQKADVVGFGTAYHRKYPKHWAKAKDNWDETFSEVKVKIEVHAQIIRPGLLNSPGGIPADKALNK</sequence>
<evidence type="ECO:0000313" key="10">
    <source>
        <dbReference type="EMBL" id="RIE02652.1"/>
    </source>
</evidence>
<comment type="caution">
    <text evidence="10">The sequence shown here is derived from an EMBL/GenBank/DDBJ whole genome shotgun (WGS) entry which is preliminary data.</text>
</comment>
<name>A0A398CKH3_9BACL</name>
<dbReference type="PANTHER" id="PTHR35789:SF1">
    <property type="entry name" value="SPORE GERMINATION PROTEIN B3"/>
    <property type="match status" value="1"/>
</dbReference>
<keyword evidence="6" id="KW-0564">Palmitate</keyword>
<protein>
    <submittedName>
        <fullName evidence="10">Ger(X)C family spore germination protein</fullName>
    </submittedName>
</protein>
<evidence type="ECO:0000259" key="9">
    <source>
        <dbReference type="Pfam" id="PF25198"/>
    </source>
</evidence>
<evidence type="ECO:0000256" key="1">
    <source>
        <dbReference type="ARBA" id="ARBA00004635"/>
    </source>
</evidence>
<dbReference type="InterPro" id="IPR038501">
    <property type="entry name" value="Spore_GerAC_C_sf"/>
</dbReference>
<keyword evidence="7" id="KW-0449">Lipoprotein</keyword>
<dbReference type="Gene3D" id="6.20.190.10">
    <property type="entry name" value="Nutrient germinant receptor protein C, domain 1"/>
    <property type="match status" value="1"/>
</dbReference>
<dbReference type="RefSeq" id="WP_119150689.1">
    <property type="nucleotide sequence ID" value="NZ_JBHSOV010000059.1"/>
</dbReference>
<comment type="subcellular location">
    <subcellularLocation>
        <location evidence="1">Membrane</location>
        <topology evidence="1">Lipid-anchor</topology>
    </subcellularLocation>
</comment>
<dbReference type="InterPro" id="IPR057336">
    <property type="entry name" value="GerAC_N"/>
</dbReference>
<evidence type="ECO:0000256" key="2">
    <source>
        <dbReference type="ARBA" id="ARBA00007886"/>
    </source>
</evidence>
<dbReference type="Pfam" id="PF25198">
    <property type="entry name" value="Spore_GerAC_N"/>
    <property type="match status" value="1"/>
</dbReference>
<evidence type="ECO:0000259" key="8">
    <source>
        <dbReference type="Pfam" id="PF05504"/>
    </source>
</evidence>
<dbReference type="InterPro" id="IPR046953">
    <property type="entry name" value="Spore_GerAC-like_C"/>
</dbReference>
<feature type="domain" description="Spore germination GerAC-like C-terminal" evidence="8">
    <location>
        <begin position="213"/>
        <end position="378"/>
    </location>
</feature>
<accession>A0A398CKH3</accession>
<reference evidence="10 11" key="1">
    <citation type="submission" date="2018-09" db="EMBL/GenBank/DDBJ databases">
        <title>Cohnella cavernae sp. nov., isolated from a karst cave.</title>
        <authorList>
            <person name="Zhu H."/>
        </authorList>
    </citation>
    <scope>NUCLEOTIDE SEQUENCE [LARGE SCALE GENOMIC DNA]</scope>
    <source>
        <strain evidence="10 11">K2E09-144</strain>
    </source>
</reference>
<dbReference type="PANTHER" id="PTHR35789">
    <property type="entry name" value="SPORE GERMINATION PROTEIN B3"/>
    <property type="match status" value="1"/>
</dbReference>
<dbReference type="Pfam" id="PF05504">
    <property type="entry name" value="Spore_GerAC"/>
    <property type="match status" value="1"/>
</dbReference>
<dbReference type="GO" id="GO:0009847">
    <property type="term" value="P:spore germination"/>
    <property type="evidence" value="ECO:0007669"/>
    <property type="project" value="InterPro"/>
</dbReference>
<gene>
    <name evidence="10" type="ORF">D3H35_18410</name>
</gene>
<dbReference type="InterPro" id="IPR008844">
    <property type="entry name" value="Spore_GerAC-like"/>
</dbReference>
<organism evidence="10 11">
    <name type="scientific">Cohnella faecalis</name>
    <dbReference type="NCBI Taxonomy" id="2315694"/>
    <lineage>
        <taxon>Bacteria</taxon>
        <taxon>Bacillati</taxon>
        <taxon>Bacillota</taxon>
        <taxon>Bacilli</taxon>
        <taxon>Bacillales</taxon>
        <taxon>Paenibacillaceae</taxon>
        <taxon>Cohnella</taxon>
    </lineage>
</organism>
<keyword evidence="5" id="KW-0472">Membrane</keyword>
<feature type="domain" description="Spore germination protein N-terminal" evidence="9">
    <location>
        <begin position="22"/>
        <end position="196"/>
    </location>
</feature>
<evidence type="ECO:0000256" key="4">
    <source>
        <dbReference type="ARBA" id="ARBA00022729"/>
    </source>
</evidence>
<evidence type="ECO:0000256" key="3">
    <source>
        <dbReference type="ARBA" id="ARBA00022544"/>
    </source>
</evidence>
<dbReference type="EMBL" id="QXJM01000039">
    <property type="protein sequence ID" value="RIE02652.1"/>
    <property type="molecule type" value="Genomic_DNA"/>
</dbReference>
<dbReference type="NCBIfam" id="TIGR02887">
    <property type="entry name" value="spore_ger_x_C"/>
    <property type="match status" value="1"/>
</dbReference>
<dbReference type="OrthoDB" id="9816067at2"/>
<keyword evidence="3" id="KW-0309">Germination</keyword>
<dbReference type="Gene3D" id="3.30.300.210">
    <property type="entry name" value="Nutrient germinant receptor protein C, domain 3"/>
    <property type="match status" value="1"/>
</dbReference>
<proteinExistence type="inferred from homology"/>
<keyword evidence="4" id="KW-0732">Signal</keyword>
<evidence type="ECO:0000256" key="5">
    <source>
        <dbReference type="ARBA" id="ARBA00023136"/>
    </source>
</evidence>
<dbReference type="AlphaFoldDB" id="A0A398CKH3"/>
<dbReference type="GO" id="GO:0016020">
    <property type="term" value="C:membrane"/>
    <property type="evidence" value="ECO:0007669"/>
    <property type="project" value="UniProtKB-SubCell"/>
</dbReference>
<evidence type="ECO:0000313" key="11">
    <source>
        <dbReference type="Proteomes" id="UP000266340"/>
    </source>
</evidence>
<evidence type="ECO:0000256" key="6">
    <source>
        <dbReference type="ARBA" id="ARBA00023139"/>
    </source>
</evidence>
<dbReference type="PROSITE" id="PS51257">
    <property type="entry name" value="PROKAR_LIPOPROTEIN"/>
    <property type="match status" value="1"/>
</dbReference>